<dbReference type="SUPFAM" id="SSF75217">
    <property type="entry name" value="alpha/beta knot"/>
    <property type="match status" value="1"/>
</dbReference>
<keyword evidence="1" id="KW-0820">tRNA-binding</keyword>
<gene>
    <name evidence="8" type="ORF">COY09_02690</name>
</gene>
<keyword evidence="2" id="KW-0489">Methyltransferase</keyword>
<accession>A0A2M7UH52</accession>
<dbReference type="Proteomes" id="UP000231071">
    <property type="component" value="Unassembled WGS sequence"/>
</dbReference>
<dbReference type="AlphaFoldDB" id="A0A2M7UH52"/>
<evidence type="ECO:0000256" key="3">
    <source>
        <dbReference type="ARBA" id="ARBA00022679"/>
    </source>
</evidence>
<evidence type="ECO:0000313" key="9">
    <source>
        <dbReference type="Proteomes" id="UP000231071"/>
    </source>
</evidence>
<proteinExistence type="predicted"/>
<evidence type="ECO:0000256" key="6">
    <source>
        <dbReference type="ARBA" id="ARBA00022884"/>
    </source>
</evidence>
<dbReference type="Gene3D" id="3.40.1280.10">
    <property type="match status" value="1"/>
</dbReference>
<dbReference type="Pfam" id="PF00588">
    <property type="entry name" value="SpoU_methylase"/>
    <property type="match status" value="2"/>
</dbReference>
<evidence type="ECO:0000256" key="4">
    <source>
        <dbReference type="ARBA" id="ARBA00022691"/>
    </source>
</evidence>
<protein>
    <recommendedName>
        <fullName evidence="7">tRNA/rRNA methyltransferase SpoU type domain-containing protein</fullName>
    </recommendedName>
</protein>
<keyword evidence="4" id="KW-0949">S-adenosyl-L-methionine</keyword>
<dbReference type="InterPro" id="IPR033671">
    <property type="entry name" value="TrmH"/>
</dbReference>
<dbReference type="InterPro" id="IPR001537">
    <property type="entry name" value="SpoU_MeTrfase"/>
</dbReference>
<sequence>MLIILNNLRSSQNVGAVFRTAEAAGCEKIYCCGITPSPLDRFSRPNARLLKASLGAEKYLGWEKIKSATRLIKELKKQNYQILALEQDKKSISLFDFDISLSQTLRRHCEEPRAYGGRRAFARWSAPARKRGNLERGESKNNRVTAKNFALVLGNEVNGLPRSILNRADEILEIPMAGRKESLNAAVAFGIMVFWLIH</sequence>
<comment type="caution">
    <text evidence="8">The sequence shown here is derived from an EMBL/GenBank/DDBJ whole genome shotgun (WGS) entry which is preliminary data.</text>
</comment>
<feature type="domain" description="tRNA/rRNA methyltransferase SpoU type" evidence="7">
    <location>
        <begin position="2"/>
        <end position="98"/>
    </location>
</feature>
<keyword evidence="3" id="KW-0808">Transferase</keyword>
<evidence type="ECO:0000259" key="7">
    <source>
        <dbReference type="Pfam" id="PF00588"/>
    </source>
</evidence>
<evidence type="ECO:0000256" key="2">
    <source>
        <dbReference type="ARBA" id="ARBA00022603"/>
    </source>
</evidence>
<dbReference type="EMBL" id="PFOI01000045">
    <property type="protein sequence ID" value="PIZ70547.1"/>
    <property type="molecule type" value="Genomic_DNA"/>
</dbReference>
<keyword evidence="5" id="KW-0819">tRNA processing</keyword>
<evidence type="ECO:0000313" key="8">
    <source>
        <dbReference type="EMBL" id="PIZ70547.1"/>
    </source>
</evidence>
<dbReference type="PANTHER" id="PTHR43453">
    <property type="entry name" value="RRNA METHYLASE-LIKE"/>
    <property type="match status" value="1"/>
</dbReference>
<dbReference type="GO" id="GO:0008173">
    <property type="term" value="F:RNA methyltransferase activity"/>
    <property type="evidence" value="ECO:0007669"/>
    <property type="project" value="InterPro"/>
</dbReference>
<dbReference type="PANTHER" id="PTHR43453:SF1">
    <property type="entry name" value="TRNA_RRNA METHYLTRANSFERASE SPOU TYPE DOMAIN-CONTAINING PROTEIN"/>
    <property type="match status" value="1"/>
</dbReference>
<dbReference type="GO" id="GO:0002938">
    <property type="term" value="P:tRNA guanine ribose methylation"/>
    <property type="evidence" value="ECO:0007669"/>
    <property type="project" value="TreeGrafter"/>
</dbReference>
<evidence type="ECO:0000256" key="5">
    <source>
        <dbReference type="ARBA" id="ARBA00022694"/>
    </source>
</evidence>
<dbReference type="InterPro" id="IPR029028">
    <property type="entry name" value="Alpha/beta_knot_MTases"/>
</dbReference>
<dbReference type="GO" id="GO:0000049">
    <property type="term" value="F:tRNA binding"/>
    <property type="evidence" value="ECO:0007669"/>
    <property type="project" value="UniProtKB-KW"/>
</dbReference>
<dbReference type="InterPro" id="IPR029026">
    <property type="entry name" value="tRNA_m1G_MTases_N"/>
</dbReference>
<name>A0A2M7UH52_9BACT</name>
<feature type="domain" description="tRNA/rRNA methyltransferase SpoU type" evidence="7">
    <location>
        <begin position="144"/>
        <end position="193"/>
    </location>
</feature>
<evidence type="ECO:0000256" key="1">
    <source>
        <dbReference type="ARBA" id="ARBA00022555"/>
    </source>
</evidence>
<keyword evidence="6" id="KW-0694">RNA-binding</keyword>
<organism evidence="8 9">
    <name type="scientific">Candidatus Portnoybacteria bacterium CG_4_10_14_0_2_um_filter_39_11</name>
    <dbReference type="NCBI Taxonomy" id="1974797"/>
    <lineage>
        <taxon>Bacteria</taxon>
        <taxon>Candidatus Portnoyibacteriota</taxon>
    </lineage>
</organism>
<reference evidence="9" key="1">
    <citation type="submission" date="2017-09" db="EMBL/GenBank/DDBJ databases">
        <title>Depth-based differentiation of microbial function through sediment-hosted aquifers and enrichment of novel symbionts in the deep terrestrial subsurface.</title>
        <authorList>
            <person name="Probst A.J."/>
            <person name="Ladd B."/>
            <person name="Jarett J.K."/>
            <person name="Geller-Mcgrath D.E."/>
            <person name="Sieber C.M.K."/>
            <person name="Emerson J.B."/>
            <person name="Anantharaman K."/>
            <person name="Thomas B.C."/>
            <person name="Malmstrom R."/>
            <person name="Stieglmeier M."/>
            <person name="Klingl A."/>
            <person name="Woyke T."/>
            <person name="Ryan C.M."/>
            <person name="Banfield J.F."/>
        </authorList>
    </citation>
    <scope>NUCLEOTIDE SEQUENCE [LARGE SCALE GENOMIC DNA]</scope>
</reference>